<name>A0A1L9TZ85_9EURO</name>
<dbReference type="InterPro" id="IPR017441">
    <property type="entry name" value="Protein_kinase_ATP_BS"/>
</dbReference>
<dbReference type="PANTHER" id="PTHR45646">
    <property type="entry name" value="SERINE/THREONINE-PROTEIN KINASE DOA-RELATED"/>
    <property type="match status" value="1"/>
</dbReference>
<reference evidence="9" key="1">
    <citation type="journal article" date="2017" name="Genome Biol.">
        <title>Comparative genomics reveals high biological diversity and specific adaptations in the industrially and medically important fungal genus Aspergillus.</title>
        <authorList>
            <person name="de Vries R.P."/>
            <person name="Riley R."/>
            <person name="Wiebenga A."/>
            <person name="Aguilar-Osorio G."/>
            <person name="Amillis S."/>
            <person name="Uchima C.A."/>
            <person name="Anderluh G."/>
            <person name="Asadollahi M."/>
            <person name="Askin M."/>
            <person name="Barry K."/>
            <person name="Battaglia E."/>
            <person name="Bayram O."/>
            <person name="Benocci T."/>
            <person name="Braus-Stromeyer S.A."/>
            <person name="Caldana C."/>
            <person name="Canovas D."/>
            <person name="Cerqueira G.C."/>
            <person name="Chen F."/>
            <person name="Chen W."/>
            <person name="Choi C."/>
            <person name="Clum A."/>
            <person name="Dos Santos R.A."/>
            <person name="Damasio A.R."/>
            <person name="Diallinas G."/>
            <person name="Emri T."/>
            <person name="Fekete E."/>
            <person name="Flipphi M."/>
            <person name="Freyberg S."/>
            <person name="Gallo A."/>
            <person name="Gournas C."/>
            <person name="Habgood R."/>
            <person name="Hainaut M."/>
            <person name="Harispe M.L."/>
            <person name="Henrissat B."/>
            <person name="Hilden K.S."/>
            <person name="Hope R."/>
            <person name="Hossain A."/>
            <person name="Karabika E."/>
            <person name="Karaffa L."/>
            <person name="Karanyi Z."/>
            <person name="Krasevec N."/>
            <person name="Kuo A."/>
            <person name="Kusch H."/>
            <person name="LaButti K."/>
            <person name="Lagendijk E.L."/>
            <person name="Lapidus A."/>
            <person name="Levasseur A."/>
            <person name="Lindquist E."/>
            <person name="Lipzen A."/>
            <person name="Logrieco A.F."/>
            <person name="MacCabe A."/>
            <person name="Maekelae M.R."/>
            <person name="Malavazi I."/>
            <person name="Melin P."/>
            <person name="Meyer V."/>
            <person name="Mielnichuk N."/>
            <person name="Miskei M."/>
            <person name="Molnar A.P."/>
            <person name="Mule G."/>
            <person name="Ngan C.Y."/>
            <person name="Orejas M."/>
            <person name="Orosz E."/>
            <person name="Ouedraogo J.P."/>
            <person name="Overkamp K.M."/>
            <person name="Park H.-S."/>
            <person name="Perrone G."/>
            <person name="Piumi F."/>
            <person name="Punt P.J."/>
            <person name="Ram A.F."/>
            <person name="Ramon A."/>
            <person name="Rauscher S."/>
            <person name="Record E."/>
            <person name="Riano-Pachon D.M."/>
            <person name="Robert V."/>
            <person name="Roehrig J."/>
            <person name="Ruller R."/>
            <person name="Salamov A."/>
            <person name="Salih N.S."/>
            <person name="Samson R.A."/>
            <person name="Sandor E."/>
            <person name="Sanguinetti M."/>
            <person name="Schuetze T."/>
            <person name="Sepcic K."/>
            <person name="Shelest E."/>
            <person name="Sherlock G."/>
            <person name="Sophianopoulou V."/>
            <person name="Squina F.M."/>
            <person name="Sun H."/>
            <person name="Susca A."/>
            <person name="Todd R.B."/>
            <person name="Tsang A."/>
            <person name="Unkles S.E."/>
            <person name="van de Wiele N."/>
            <person name="van Rossen-Uffink D."/>
            <person name="Oliveira J.V."/>
            <person name="Vesth T.C."/>
            <person name="Visser J."/>
            <person name="Yu J.-H."/>
            <person name="Zhou M."/>
            <person name="Andersen M.R."/>
            <person name="Archer D.B."/>
            <person name="Baker S.E."/>
            <person name="Benoit I."/>
            <person name="Brakhage A.A."/>
            <person name="Braus G.H."/>
            <person name="Fischer R."/>
            <person name="Frisvad J.C."/>
            <person name="Goldman G.H."/>
            <person name="Houbraken J."/>
            <person name="Oakley B."/>
            <person name="Pocsi I."/>
            <person name="Scazzocchio C."/>
            <person name="Seiboth B."/>
            <person name="vanKuyk P.A."/>
            <person name="Wortman J."/>
            <person name="Dyer P.S."/>
            <person name="Grigoriev I.V."/>
        </authorList>
    </citation>
    <scope>NUCLEOTIDE SEQUENCE [LARGE SCALE GENOMIC DNA]</scope>
    <source>
        <strain evidence="9">CBS 593.65</strain>
    </source>
</reference>
<keyword evidence="9" id="KW-1185">Reference proteome</keyword>
<keyword evidence="2" id="KW-0808">Transferase</keyword>
<dbReference type="GO" id="GO:0005634">
    <property type="term" value="C:nucleus"/>
    <property type="evidence" value="ECO:0007669"/>
    <property type="project" value="TreeGrafter"/>
</dbReference>
<keyword evidence="3 6" id="KW-0547">Nucleotide-binding</keyword>
<dbReference type="Gene3D" id="3.30.200.20">
    <property type="entry name" value="Phosphorylase Kinase, domain 1"/>
    <property type="match status" value="1"/>
</dbReference>
<dbReference type="STRING" id="1036612.A0A1L9TZ85"/>
<evidence type="ECO:0000256" key="2">
    <source>
        <dbReference type="ARBA" id="ARBA00022679"/>
    </source>
</evidence>
<accession>A0A1L9TZ85</accession>
<evidence type="ECO:0000256" key="1">
    <source>
        <dbReference type="ARBA" id="ARBA00022527"/>
    </source>
</evidence>
<dbReference type="InterPro" id="IPR000719">
    <property type="entry name" value="Prot_kinase_dom"/>
</dbReference>
<dbReference type="EMBL" id="KV878582">
    <property type="protein sequence ID" value="OJJ64719.1"/>
    <property type="molecule type" value="Genomic_DNA"/>
</dbReference>
<keyword evidence="4" id="KW-0418">Kinase</keyword>
<keyword evidence="5 6" id="KW-0067">ATP-binding</keyword>
<evidence type="ECO:0000259" key="7">
    <source>
        <dbReference type="PROSITE" id="PS50011"/>
    </source>
</evidence>
<dbReference type="SMART" id="SM00220">
    <property type="entry name" value="S_TKc"/>
    <property type="match status" value="1"/>
</dbReference>
<dbReference type="SUPFAM" id="SSF56112">
    <property type="entry name" value="Protein kinase-like (PK-like)"/>
    <property type="match status" value="1"/>
</dbReference>
<dbReference type="InterPro" id="IPR051175">
    <property type="entry name" value="CLK_kinases"/>
</dbReference>
<dbReference type="VEuPathDB" id="FungiDB:ASPSYDRAFT_54161"/>
<dbReference type="GeneID" id="63764876"/>
<evidence type="ECO:0000256" key="3">
    <source>
        <dbReference type="ARBA" id="ARBA00022741"/>
    </source>
</evidence>
<evidence type="ECO:0000256" key="5">
    <source>
        <dbReference type="ARBA" id="ARBA00022840"/>
    </source>
</evidence>
<dbReference type="InterPro" id="IPR011009">
    <property type="entry name" value="Kinase-like_dom_sf"/>
</dbReference>
<keyword evidence="1" id="KW-0723">Serine/threonine-protein kinase</keyword>
<dbReference type="OrthoDB" id="5979581at2759"/>
<feature type="domain" description="Protein kinase" evidence="7">
    <location>
        <begin position="27"/>
        <end position="336"/>
    </location>
</feature>
<evidence type="ECO:0000256" key="6">
    <source>
        <dbReference type="PROSITE-ProRule" id="PRU10141"/>
    </source>
</evidence>
<proteinExistence type="predicted"/>
<protein>
    <recommendedName>
        <fullName evidence="7">Protein kinase domain-containing protein</fullName>
    </recommendedName>
</protein>
<evidence type="ECO:0000313" key="9">
    <source>
        <dbReference type="Proteomes" id="UP000184356"/>
    </source>
</evidence>
<dbReference type="GO" id="GO:0004674">
    <property type="term" value="F:protein serine/threonine kinase activity"/>
    <property type="evidence" value="ECO:0007669"/>
    <property type="project" value="UniProtKB-KW"/>
</dbReference>
<feature type="binding site" evidence="6">
    <location>
        <position position="56"/>
    </location>
    <ligand>
        <name>ATP</name>
        <dbReference type="ChEBI" id="CHEBI:30616"/>
    </ligand>
</feature>
<dbReference type="GO" id="GO:0043484">
    <property type="term" value="P:regulation of RNA splicing"/>
    <property type="evidence" value="ECO:0007669"/>
    <property type="project" value="TreeGrafter"/>
</dbReference>
<organism evidence="8 9">
    <name type="scientific">Aspergillus sydowii CBS 593.65</name>
    <dbReference type="NCBI Taxonomy" id="1036612"/>
    <lineage>
        <taxon>Eukaryota</taxon>
        <taxon>Fungi</taxon>
        <taxon>Dikarya</taxon>
        <taxon>Ascomycota</taxon>
        <taxon>Pezizomycotina</taxon>
        <taxon>Eurotiomycetes</taxon>
        <taxon>Eurotiomycetidae</taxon>
        <taxon>Eurotiales</taxon>
        <taxon>Aspergillaceae</taxon>
        <taxon>Aspergillus</taxon>
        <taxon>Aspergillus subgen. Nidulantes</taxon>
    </lineage>
</organism>
<gene>
    <name evidence="8" type="ORF">ASPSYDRAFT_54161</name>
</gene>
<sequence length="338" mass="38247">MSTSRVLYEPIESVERMEYYQEGGYHPRVVHKLGHGTYSTIWLARDEISNRYVAVKICTADSDRFESDVLSQLSEPLKSSDIGTTMIPSILDRFNVQGPNGNHACLVTSPARMSLIEAKSESWIGLFQIDVARALAAQLATVIRYMHSEGFVHGDLHRGNILLQTQSNFDKLPTKELYDLYGEPELEPVNRLDGQTPPPGPTILLTFSSDIWTLACTIWDIVAQRSLFEGFLTNEDDMTCQQIAALGPLPAEWWEKWEARGNHFTDDGEPNNRATSQYRSLEDAFELNIQQPRDQAGMAPLELSERKALLAMLRPMLSFKPENRPSAQQVLESEWMVK</sequence>
<dbReference type="PROSITE" id="PS50011">
    <property type="entry name" value="PROTEIN_KINASE_DOM"/>
    <property type="match status" value="1"/>
</dbReference>
<dbReference type="RefSeq" id="XP_040708525.1">
    <property type="nucleotide sequence ID" value="XM_040848803.1"/>
</dbReference>
<dbReference type="Proteomes" id="UP000184356">
    <property type="component" value="Unassembled WGS sequence"/>
</dbReference>
<dbReference type="AlphaFoldDB" id="A0A1L9TZ85"/>
<dbReference type="Gene3D" id="1.10.510.10">
    <property type="entry name" value="Transferase(Phosphotransferase) domain 1"/>
    <property type="match status" value="2"/>
</dbReference>
<evidence type="ECO:0000313" key="8">
    <source>
        <dbReference type="EMBL" id="OJJ64719.1"/>
    </source>
</evidence>
<dbReference type="Pfam" id="PF00069">
    <property type="entry name" value="Pkinase"/>
    <property type="match status" value="1"/>
</dbReference>
<dbReference type="PROSITE" id="PS00107">
    <property type="entry name" value="PROTEIN_KINASE_ATP"/>
    <property type="match status" value="1"/>
</dbReference>
<dbReference type="GO" id="GO:0005524">
    <property type="term" value="F:ATP binding"/>
    <property type="evidence" value="ECO:0007669"/>
    <property type="project" value="UniProtKB-UniRule"/>
</dbReference>
<evidence type="ECO:0000256" key="4">
    <source>
        <dbReference type="ARBA" id="ARBA00022777"/>
    </source>
</evidence>
<dbReference type="PANTHER" id="PTHR45646:SF11">
    <property type="entry name" value="SERINE_THREONINE-PROTEIN KINASE DOA"/>
    <property type="match status" value="1"/>
</dbReference>